<dbReference type="EMBL" id="GBXM01050054">
    <property type="protein sequence ID" value="JAH58523.1"/>
    <property type="molecule type" value="Transcribed_RNA"/>
</dbReference>
<dbReference type="AlphaFoldDB" id="A0A0E9U0K2"/>
<organism evidence="1">
    <name type="scientific">Anguilla anguilla</name>
    <name type="common">European freshwater eel</name>
    <name type="synonym">Muraena anguilla</name>
    <dbReference type="NCBI Taxonomy" id="7936"/>
    <lineage>
        <taxon>Eukaryota</taxon>
        <taxon>Metazoa</taxon>
        <taxon>Chordata</taxon>
        <taxon>Craniata</taxon>
        <taxon>Vertebrata</taxon>
        <taxon>Euteleostomi</taxon>
        <taxon>Actinopterygii</taxon>
        <taxon>Neopterygii</taxon>
        <taxon>Teleostei</taxon>
        <taxon>Anguilliformes</taxon>
        <taxon>Anguillidae</taxon>
        <taxon>Anguilla</taxon>
    </lineage>
</organism>
<accession>A0A0E9U0K2</accession>
<protein>
    <submittedName>
        <fullName evidence="1">Uncharacterized protein</fullName>
    </submittedName>
</protein>
<evidence type="ECO:0000313" key="1">
    <source>
        <dbReference type="EMBL" id="JAH58523.1"/>
    </source>
</evidence>
<name>A0A0E9U0K2_ANGAN</name>
<reference evidence="1" key="2">
    <citation type="journal article" date="2015" name="Fish Shellfish Immunol.">
        <title>Early steps in the European eel (Anguilla anguilla)-Vibrio vulnificus interaction in the gills: Role of the RtxA13 toxin.</title>
        <authorList>
            <person name="Callol A."/>
            <person name="Pajuelo D."/>
            <person name="Ebbesson L."/>
            <person name="Teles M."/>
            <person name="MacKenzie S."/>
            <person name="Amaro C."/>
        </authorList>
    </citation>
    <scope>NUCLEOTIDE SEQUENCE</scope>
</reference>
<proteinExistence type="predicted"/>
<reference evidence="1" key="1">
    <citation type="submission" date="2014-11" db="EMBL/GenBank/DDBJ databases">
        <authorList>
            <person name="Amaro Gonzalez C."/>
        </authorList>
    </citation>
    <scope>NUCLEOTIDE SEQUENCE</scope>
</reference>
<sequence>MALVLAFLVLVPNQQVCQKREREHNLST</sequence>